<dbReference type="InterPro" id="IPR012902">
    <property type="entry name" value="N_methyl_site"/>
</dbReference>
<dbReference type="EMBL" id="CP158373">
    <property type="protein sequence ID" value="XBY67356.1"/>
    <property type="molecule type" value="Genomic_DNA"/>
</dbReference>
<proteinExistence type="inferred from homology"/>
<evidence type="ECO:0000256" key="4">
    <source>
        <dbReference type="ARBA" id="ARBA00022481"/>
    </source>
</evidence>
<keyword evidence="6 12" id="KW-0812">Transmembrane</keyword>
<evidence type="ECO:0000256" key="8">
    <source>
        <dbReference type="ARBA" id="ARBA00023136"/>
    </source>
</evidence>
<dbReference type="SUPFAM" id="SSF54523">
    <property type="entry name" value="Pili subunits"/>
    <property type="match status" value="1"/>
</dbReference>
<evidence type="ECO:0000256" key="1">
    <source>
        <dbReference type="ARBA" id="ARBA00004377"/>
    </source>
</evidence>
<feature type="transmembrane region" description="Helical" evidence="12">
    <location>
        <begin position="7"/>
        <end position="30"/>
    </location>
</feature>
<dbReference type="NCBIfam" id="TIGR01708">
    <property type="entry name" value="typeII_sec_gspH"/>
    <property type="match status" value="1"/>
</dbReference>
<gene>
    <name evidence="14" type="primary">gspH</name>
    <name evidence="14" type="ORF">ABS648_29640</name>
</gene>
<dbReference type="InterPro" id="IPR002416">
    <property type="entry name" value="T2SS_protein-GspH"/>
</dbReference>
<evidence type="ECO:0000256" key="5">
    <source>
        <dbReference type="ARBA" id="ARBA00022519"/>
    </source>
</evidence>
<dbReference type="InterPro" id="IPR045584">
    <property type="entry name" value="Pilin-like"/>
</dbReference>
<dbReference type="NCBIfam" id="TIGR02532">
    <property type="entry name" value="IV_pilin_GFxxxE"/>
    <property type="match status" value="1"/>
</dbReference>
<evidence type="ECO:0000256" key="3">
    <source>
        <dbReference type="ARBA" id="ARBA00022475"/>
    </source>
</evidence>
<keyword evidence="5" id="KW-0997">Cell inner membrane</keyword>
<dbReference type="Gene3D" id="3.55.40.10">
    <property type="entry name" value="minor pseudopilin epsh domain"/>
    <property type="match status" value="1"/>
</dbReference>
<keyword evidence="3" id="KW-1003">Cell membrane</keyword>
<evidence type="ECO:0000313" key="14">
    <source>
        <dbReference type="EMBL" id="XBY67356.1"/>
    </source>
</evidence>
<dbReference type="GO" id="GO:0015627">
    <property type="term" value="C:type II protein secretion system complex"/>
    <property type="evidence" value="ECO:0007669"/>
    <property type="project" value="InterPro"/>
</dbReference>
<comment type="similarity">
    <text evidence="9">Belongs to the GSP H family.</text>
</comment>
<feature type="compositionally biased region" description="Basic and acidic residues" evidence="11">
    <location>
        <begin position="114"/>
        <end position="141"/>
    </location>
</feature>
<evidence type="ECO:0000256" key="6">
    <source>
        <dbReference type="ARBA" id="ARBA00022692"/>
    </source>
</evidence>
<evidence type="ECO:0000256" key="10">
    <source>
        <dbReference type="ARBA" id="ARBA00030775"/>
    </source>
</evidence>
<organism evidence="14">
    <name type="scientific">Pseudomonas solani</name>
    <dbReference type="NCBI Taxonomy" id="2731552"/>
    <lineage>
        <taxon>Bacteria</taxon>
        <taxon>Pseudomonadati</taxon>
        <taxon>Pseudomonadota</taxon>
        <taxon>Gammaproteobacteria</taxon>
        <taxon>Pseudomonadales</taxon>
        <taxon>Pseudomonadaceae</taxon>
        <taxon>Pseudomonas</taxon>
    </lineage>
</organism>
<evidence type="ECO:0000256" key="2">
    <source>
        <dbReference type="ARBA" id="ARBA00021549"/>
    </source>
</evidence>
<dbReference type="AlphaFoldDB" id="A0AAU7YB67"/>
<evidence type="ECO:0000256" key="11">
    <source>
        <dbReference type="SAM" id="MobiDB-lite"/>
    </source>
</evidence>
<keyword evidence="7 12" id="KW-1133">Transmembrane helix</keyword>
<reference evidence="14" key="1">
    <citation type="submission" date="2023-08" db="EMBL/GenBank/DDBJ databases">
        <title>Increased levels of nutrients transform a symbiont into a lethal pathobiont.</title>
        <authorList>
            <person name="Lachnit T."/>
            <person name="Ulrich L."/>
            <person name="Willmer F.M."/>
            <person name="Hasenbein T."/>
            <person name="Steiner L.X."/>
            <person name="Wolters M."/>
            <person name="Herbst E.M."/>
            <person name="Deines P."/>
        </authorList>
    </citation>
    <scope>NUCLEOTIDE SEQUENCE</scope>
    <source>
        <strain evidence="14">T3</strain>
    </source>
</reference>
<evidence type="ECO:0000259" key="13">
    <source>
        <dbReference type="Pfam" id="PF12019"/>
    </source>
</evidence>
<dbReference type="InterPro" id="IPR022346">
    <property type="entry name" value="T2SS_GspH"/>
</dbReference>
<protein>
    <recommendedName>
        <fullName evidence="2">Type II secretion system protein H</fullName>
    </recommendedName>
    <alternativeName>
        <fullName evidence="10">General secretion pathway protein H</fullName>
    </alternativeName>
</protein>
<accession>A0AAU7YB67</accession>
<dbReference type="GO" id="GO:0005886">
    <property type="term" value="C:plasma membrane"/>
    <property type="evidence" value="ECO:0007669"/>
    <property type="project" value="UniProtKB-SubCell"/>
</dbReference>
<evidence type="ECO:0000256" key="12">
    <source>
        <dbReference type="SAM" id="Phobius"/>
    </source>
</evidence>
<dbReference type="Pfam" id="PF07963">
    <property type="entry name" value="N_methyl"/>
    <property type="match status" value="1"/>
</dbReference>
<evidence type="ECO:0000256" key="9">
    <source>
        <dbReference type="ARBA" id="ARBA00025772"/>
    </source>
</evidence>
<name>A0AAU7YB67_9PSED</name>
<sequence>MMERGRGFTLIELLVVLVIIGCLVSVAVLANGNASSGRELRDEAERLAATIAILADEAVLDGREYGLLVTAESYRVLAYDNASGTWADDATRPERRPAAWMRLSLELEGEALKLPEPKVKEESRPGLAKDEPEKDKRKEKPVPQVLILSSGELTPFSLRLEERRADGNAYALASDGYQLPSAEQAKER</sequence>
<evidence type="ECO:0000256" key="7">
    <source>
        <dbReference type="ARBA" id="ARBA00022989"/>
    </source>
</evidence>
<dbReference type="PRINTS" id="PR00885">
    <property type="entry name" value="BCTERIALGSPH"/>
</dbReference>
<keyword evidence="8 12" id="KW-0472">Membrane</keyword>
<keyword evidence="4" id="KW-0488">Methylation</keyword>
<dbReference type="RefSeq" id="WP_037021909.1">
    <property type="nucleotide sequence ID" value="NZ_CP158373.1"/>
</dbReference>
<dbReference type="InterPro" id="IPR049875">
    <property type="entry name" value="TypeII_GspH"/>
</dbReference>
<dbReference type="GO" id="GO:0015628">
    <property type="term" value="P:protein secretion by the type II secretion system"/>
    <property type="evidence" value="ECO:0007669"/>
    <property type="project" value="InterPro"/>
</dbReference>
<comment type="subcellular location">
    <subcellularLocation>
        <location evidence="1">Cell inner membrane</location>
        <topology evidence="1">Single-pass membrane protein</topology>
    </subcellularLocation>
</comment>
<feature type="region of interest" description="Disordered" evidence="11">
    <location>
        <begin position="114"/>
        <end position="144"/>
    </location>
</feature>
<feature type="domain" description="General secretion pathway GspH" evidence="13">
    <location>
        <begin position="43"/>
        <end position="169"/>
    </location>
</feature>
<dbReference type="Pfam" id="PF12019">
    <property type="entry name" value="GspH"/>
    <property type="match status" value="1"/>
</dbReference>